<dbReference type="GO" id="GO:0071230">
    <property type="term" value="P:cellular response to amino acid stimulus"/>
    <property type="evidence" value="ECO:0007669"/>
    <property type="project" value="TreeGrafter"/>
</dbReference>
<reference evidence="2 3" key="1">
    <citation type="submission" date="2018-04" db="EMBL/GenBank/DDBJ databases">
        <authorList>
            <person name="Zhang X."/>
            <person name="Yuan J."/>
            <person name="Li F."/>
            <person name="Xiang J."/>
        </authorList>
    </citation>
    <scope>NUCLEOTIDE SEQUENCE [LARGE SCALE GENOMIC DNA]</scope>
    <source>
        <tissue evidence="2">Muscle</tissue>
    </source>
</reference>
<dbReference type="InterPro" id="IPR015019">
    <property type="entry name" value="LAMTOR3"/>
</dbReference>
<dbReference type="FunFam" id="3.30.450.30:FF:000003">
    <property type="entry name" value="ragulator complex protein LAMTOR3 homolog"/>
    <property type="match status" value="1"/>
</dbReference>
<dbReference type="GO" id="GO:0032008">
    <property type="term" value="P:positive regulation of TOR signaling"/>
    <property type="evidence" value="ECO:0007669"/>
    <property type="project" value="TreeGrafter"/>
</dbReference>
<evidence type="ECO:0000313" key="2">
    <source>
        <dbReference type="EMBL" id="ROT78018.1"/>
    </source>
</evidence>
<keyword evidence="3" id="KW-1185">Reference proteome</keyword>
<gene>
    <name evidence="2" type="ORF">C7M84_003280</name>
</gene>
<sequence>MVEDMRKFLFELLHRTDNLLGIVITDRDGVQLLKVFKDDAPDLGMRPAYLSTFGMATDQAGKLGMGKNNKMVCIYGNYQVVHFNKLPLVVTVIGTSTANTGLLMDLENEFSHIVSQLTHVVDGI</sequence>
<dbReference type="Proteomes" id="UP000283509">
    <property type="component" value="Unassembled WGS sequence"/>
</dbReference>
<dbReference type="SMART" id="SM01278">
    <property type="entry name" value="MAPKK1_Int"/>
    <property type="match status" value="1"/>
</dbReference>
<dbReference type="STRING" id="6689.A0A3R7MB74"/>
<organism evidence="2 3">
    <name type="scientific">Penaeus vannamei</name>
    <name type="common">Whiteleg shrimp</name>
    <name type="synonym">Litopenaeus vannamei</name>
    <dbReference type="NCBI Taxonomy" id="6689"/>
    <lineage>
        <taxon>Eukaryota</taxon>
        <taxon>Metazoa</taxon>
        <taxon>Ecdysozoa</taxon>
        <taxon>Arthropoda</taxon>
        <taxon>Crustacea</taxon>
        <taxon>Multicrustacea</taxon>
        <taxon>Malacostraca</taxon>
        <taxon>Eumalacostraca</taxon>
        <taxon>Eucarida</taxon>
        <taxon>Decapoda</taxon>
        <taxon>Dendrobranchiata</taxon>
        <taxon>Penaeoidea</taxon>
        <taxon>Penaeidae</taxon>
        <taxon>Penaeus</taxon>
    </lineage>
</organism>
<dbReference type="EMBL" id="QCYY01001448">
    <property type="protein sequence ID" value="ROT78018.1"/>
    <property type="molecule type" value="Genomic_DNA"/>
</dbReference>
<evidence type="ECO:0000313" key="3">
    <source>
        <dbReference type="Proteomes" id="UP000283509"/>
    </source>
</evidence>
<protein>
    <submittedName>
        <fullName evidence="2">MAPK kinase 1 interacting protein 1</fullName>
    </submittedName>
</protein>
<dbReference type="OrthoDB" id="343907at2759"/>
<comment type="similarity">
    <text evidence="1">Belongs to the LAMTOR3 family.</text>
</comment>
<keyword evidence="2" id="KW-0808">Transferase</keyword>
<dbReference type="PANTHER" id="PTHR13378">
    <property type="entry name" value="REGULATOR COMPLEX PROTEIN LAMTOR3"/>
    <property type="match status" value="1"/>
</dbReference>
<dbReference type="Pfam" id="PF08923">
    <property type="entry name" value="MAPKK1_Int"/>
    <property type="match status" value="1"/>
</dbReference>
<name>A0A3R7MB74_PENVA</name>
<dbReference type="Gene3D" id="3.30.450.30">
    <property type="entry name" value="Dynein light chain 2a, cytoplasmic"/>
    <property type="match status" value="1"/>
</dbReference>
<dbReference type="SUPFAM" id="SSF103196">
    <property type="entry name" value="Roadblock/LC7 domain"/>
    <property type="match status" value="1"/>
</dbReference>
<keyword evidence="2" id="KW-0418">Kinase</keyword>
<dbReference type="PANTHER" id="PTHR13378:SF1">
    <property type="entry name" value="RAGULATOR COMPLEX PROTEIN LAMTOR3"/>
    <property type="match status" value="1"/>
</dbReference>
<accession>A0A3R7MB74</accession>
<reference evidence="2 3" key="2">
    <citation type="submission" date="2019-01" db="EMBL/GenBank/DDBJ databases">
        <title>The decoding of complex shrimp genome reveals the adaptation for benthos swimmer, frequently molting mechanism and breeding impact on genome.</title>
        <authorList>
            <person name="Sun Y."/>
            <person name="Gao Y."/>
            <person name="Yu Y."/>
        </authorList>
    </citation>
    <scope>NUCLEOTIDE SEQUENCE [LARGE SCALE GENOMIC DNA]</scope>
    <source>
        <tissue evidence="2">Muscle</tissue>
    </source>
</reference>
<proteinExistence type="inferred from homology"/>
<dbReference type="GO" id="GO:0016301">
    <property type="term" value="F:kinase activity"/>
    <property type="evidence" value="ECO:0007669"/>
    <property type="project" value="UniProtKB-KW"/>
</dbReference>
<evidence type="ECO:0000256" key="1">
    <source>
        <dbReference type="ARBA" id="ARBA00005356"/>
    </source>
</evidence>
<comment type="caution">
    <text evidence="2">The sequence shown here is derived from an EMBL/GenBank/DDBJ whole genome shotgun (WGS) entry which is preliminary data.</text>
</comment>
<dbReference type="GO" id="GO:0071986">
    <property type="term" value="C:Ragulator complex"/>
    <property type="evidence" value="ECO:0007669"/>
    <property type="project" value="TreeGrafter"/>
</dbReference>
<dbReference type="AlphaFoldDB" id="A0A3R7MB74"/>